<dbReference type="eggNOG" id="ENOG502SK0M">
    <property type="taxonomic scope" value="Eukaryota"/>
</dbReference>
<sequence>MFTPHTYTLSDGIEIFFTDSGAPPNSTDYTTLLVLHGSAFNGHGFERLHDYAHELNLRVLIWNRRDYPGSTKYTDEELEELNQGKKVFIDRSGVQVADFIKQFIEKEKIPKATPDRKAGGVAVMGWSMGTATAMALFSDPNIISPELHNHLKEYVKDLILDDSPHLCFGYIVPEGEKTYDPWTDPNCKTPEELYQNFGFWVSSFYDHPNALSGKLSDMDIRTRTDEVTATKWTPEEFGRYYTQDAAVRSELRMYVSPMQDTLRDMTRRTFYDEKYIKSYFPDLKITLVVGDRSNWQCLWGPVETKRIHDVTVAEGKPARPMRLYWIEGGNHFAHWEAPKTLMQKMAAGMKAA</sequence>
<dbReference type="Pfam" id="PF12697">
    <property type="entry name" value="Abhydrolase_6"/>
    <property type="match status" value="1"/>
</dbReference>
<accession>A0A0W0G751</accession>
<feature type="domain" description="AB hydrolase-1" evidence="1">
    <location>
        <begin position="32"/>
        <end position="339"/>
    </location>
</feature>
<evidence type="ECO:0000313" key="3">
    <source>
        <dbReference type="Proteomes" id="UP000054988"/>
    </source>
</evidence>
<comment type="caution">
    <text evidence="2">The sequence shown here is derived from an EMBL/GenBank/DDBJ whole genome shotgun (WGS) entry which is preliminary data.</text>
</comment>
<dbReference type="InterPro" id="IPR000073">
    <property type="entry name" value="AB_hydrolase_1"/>
</dbReference>
<evidence type="ECO:0000259" key="1">
    <source>
        <dbReference type="Pfam" id="PF12697"/>
    </source>
</evidence>
<dbReference type="Proteomes" id="UP000054988">
    <property type="component" value="Unassembled WGS sequence"/>
</dbReference>
<reference evidence="2 3" key="1">
    <citation type="submission" date="2015-12" db="EMBL/GenBank/DDBJ databases">
        <title>Draft genome sequence of Moniliophthora roreri, the causal agent of frosty pod rot of cacao.</title>
        <authorList>
            <person name="Aime M.C."/>
            <person name="Diaz-Valderrama J.R."/>
            <person name="Kijpornyongpan T."/>
            <person name="Phillips-Mora W."/>
        </authorList>
    </citation>
    <scope>NUCLEOTIDE SEQUENCE [LARGE SCALE GENOMIC DNA]</scope>
    <source>
        <strain evidence="2 3">MCA 2952</strain>
    </source>
</reference>
<dbReference type="Gene3D" id="3.40.50.1820">
    <property type="entry name" value="alpha/beta hydrolase"/>
    <property type="match status" value="1"/>
</dbReference>
<dbReference type="SUPFAM" id="SSF53474">
    <property type="entry name" value="alpha/beta-Hydrolases"/>
    <property type="match status" value="1"/>
</dbReference>
<gene>
    <name evidence="2" type="ORF">WG66_3080</name>
</gene>
<dbReference type="InterPro" id="IPR029058">
    <property type="entry name" value="AB_hydrolase_fold"/>
</dbReference>
<evidence type="ECO:0000313" key="2">
    <source>
        <dbReference type="EMBL" id="KTB44347.1"/>
    </source>
</evidence>
<dbReference type="EMBL" id="LATX01000950">
    <property type="protein sequence ID" value="KTB44347.1"/>
    <property type="molecule type" value="Genomic_DNA"/>
</dbReference>
<protein>
    <recommendedName>
        <fullName evidence="1">AB hydrolase-1 domain-containing protein</fullName>
    </recommendedName>
</protein>
<dbReference type="AlphaFoldDB" id="A0A0W0G751"/>
<name>A0A0W0G751_MONRR</name>
<proteinExistence type="predicted"/>
<organism evidence="2 3">
    <name type="scientific">Moniliophthora roreri</name>
    <name type="common">Frosty pod rot fungus</name>
    <name type="synonym">Monilia roreri</name>
    <dbReference type="NCBI Taxonomy" id="221103"/>
    <lineage>
        <taxon>Eukaryota</taxon>
        <taxon>Fungi</taxon>
        <taxon>Dikarya</taxon>
        <taxon>Basidiomycota</taxon>
        <taxon>Agaricomycotina</taxon>
        <taxon>Agaricomycetes</taxon>
        <taxon>Agaricomycetidae</taxon>
        <taxon>Agaricales</taxon>
        <taxon>Marasmiineae</taxon>
        <taxon>Marasmiaceae</taxon>
        <taxon>Moniliophthora</taxon>
    </lineage>
</organism>